<dbReference type="Pfam" id="PF01268">
    <property type="entry name" value="FTHFS"/>
    <property type="match status" value="1"/>
</dbReference>
<dbReference type="SUPFAM" id="SSF52540">
    <property type="entry name" value="P-loop containing nucleoside triphosphate hydrolases"/>
    <property type="match status" value="1"/>
</dbReference>
<evidence type="ECO:0000256" key="4">
    <source>
        <dbReference type="ARBA" id="ARBA00022598"/>
    </source>
</evidence>
<dbReference type="PANTHER" id="PTHR45615:SF80">
    <property type="entry name" value="GRIP DOMAIN-CONTAINING PROTEIN"/>
    <property type="match status" value="1"/>
</dbReference>
<dbReference type="EC" id="6.3.4.3" evidence="2"/>
<dbReference type="PANTHER" id="PTHR45615">
    <property type="entry name" value="MYOSIN HEAVY CHAIN, NON-MUSCLE"/>
    <property type="match status" value="1"/>
</dbReference>
<protein>
    <recommendedName>
        <fullName evidence="2">formate--tetrahydrofolate ligase</fullName>
        <ecNumber evidence="2">6.3.4.3</ecNumber>
    </recommendedName>
</protein>
<feature type="coiled-coil region" evidence="7">
    <location>
        <begin position="630"/>
        <end position="699"/>
    </location>
</feature>
<dbReference type="InterPro" id="IPR027417">
    <property type="entry name" value="P-loop_NTPase"/>
</dbReference>
<keyword evidence="6" id="KW-0067">ATP-binding</keyword>
<sequence>MDFLHSATEALYNSFSPSNKSEEAAVELRATLGEGLCVCVVGEASNELSRAVATQCSEVLGKEAVFVTSGQDSAHVFADFCTSEVFHLVPTWDSTGFRGTDLPVGTDAQDCSAILGTLGEAFLVFPGAEPEVLTKAAARSAAILPLLNAEPSAEKPWFVTEEQWKVLRDPEAAADKVAAACASALGSFDIHHKAVAEPDQCDELCYVDPDAERWAQLAEVAQMDVPDVKKGKMRLQGSFQGTATTHTHQMDLNIGVNMEMPSKVAAKTMKQLSDSGLVPQEAQEALESERRSSGVFGALADYFRKDSQDATADVSSMIMNSMQMKLDDVHATYEAQQEELRQALDEAKSEVHQMTKKVKQLEEENQILESRSRQDSGKLNGNDKEAELEALRGQLSAKDAELSAKAKELEAASIRRKEDLEDQAQAAKDLAALNRLEKALHQAHARLEALEQEKLLLQGELNELKASHARACGELDSLREMPSPSAHREARAKLEEKQQECEGLAQKLAVTEAVARDAKRRLEDLEAQVSALTGREAEAKSGAQEASNQLLEKAEEMERLRAENQEMKEELAKVTTSERRLTSTVAQINERLSASAKPETGSRPSSSELQKLLKLHQDLQVEHEKCLKSLDGLQGERANWQDEMVALKKTCSQLRHEADQVKTTLVAEVAGKAASVAQVAQEKEVASTLKQELAEQQHRFAQVSRTSSFLRRVKTWELHLPLRLGLLFRRLRFCWIVVPAERLWACAAKAQALKTMEVELAQWHQVQEDAVRKRPGGSKLQASAGRLSRPDVKTFLFQDEGHPSMPCSKRGDCHEVPVCTSLTRGAEASVLAAKVKDLEAKLRHVSDRSDERAFEQSRAAGEEREGAELRRQLQQAVEEQLQAVEKAKAWQQHLETAQSQIADLTSELEALRKSSAEERIMAATRELSEEDMDLSLTASEDKQLRSRPGVSRSVIVRSMPMRSGALGTRASPMTTYKSMPATAPQTMQAGRRTGKVTHIGTTTTIGNVSVFSPSAEVSGTLSNSPLPAPAFSQVATVQRSSVGATPVASVQLPTAAGLGSALAKLRSFNERSQAKRPFGPRKDPLGKWPTESCPTARPVKPVSPVPSDIDIAQSVKPVPVKEVFKGAFGLKEEDVFSYGPYKGKINLNIWSKLKDKPNGHYVVVCGINPTPLGEGKSTTTVGLSQALGAFLGQKVLTNIRQPSMGPTFGIKGGAAGGGYAQCFPMEDFNLHMTGDIHAITAAHNLFAAAIDTRYYHENSSSAKGIWNRLCPVDKNGKREFEPTMYARLEKLGLGHKKENPDLLTEEEIEKFCILDIDPDTITWKRVTDCSDKYLRKVEIGLSPSEFSKKKNEQMKRTSSYGITVSSEIMAILALATDLKDLRSRLGKMICCYSKKGEPITADDFGITGALAVLMMDALPPNTMQTLEGTPALVHAGPFANIAHGNSSIISDLIGLKLVGKDGYVLTEAGFGSDMGGEKFFNIKCYYSGLKPDCAVIVCSVRALKLHSCEAPKIVAGQTPAKEYREENLDLVEKGCANLIAHIQNVRKHGVKAVVAINRFGTDTDAELALVKKIAEENGAFAAVVAEHHAKGGAGATALGEAVMAACKTPSDFKFLYDAKKDSIKSKILKVVQEVYGGADVKYSEKAEAVLSRYQADPAINCLPICMSKTQYSLSDDAKKLGAPKGFTITVQDMYVSAGAGFIVVSLGDITFMPGLPIKPAYYKIDLDFTQDPPRVVGLS</sequence>
<feature type="coiled-coil region" evidence="7">
    <location>
        <begin position="319"/>
        <end position="378"/>
    </location>
</feature>
<evidence type="ECO:0000256" key="2">
    <source>
        <dbReference type="ARBA" id="ARBA00012295"/>
    </source>
</evidence>
<keyword evidence="4" id="KW-0436">Ligase</keyword>
<dbReference type="Proteomes" id="UP001642484">
    <property type="component" value="Unassembled WGS sequence"/>
</dbReference>
<comment type="caution">
    <text evidence="9">The sequence shown here is derived from an EMBL/GenBank/DDBJ whole genome shotgun (WGS) entry which is preliminary data.</text>
</comment>
<dbReference type="CDD" id="cd00477">
    <property type="entry name" value="FTHFS"/>
    <property type="match status" value="1"/>
</dbReference>
<evidence type="ECO:0000256" key="7">
    <source>
        <dbReference type="SAM" id="Coils"/>
    </source>
</evidence>
<evidence type="ECO:0000313" key="10">
    <source>
        <dbReference type="Proteomes" id="UP001642484"/>
    </source>
</evidence>
<evidence type="ECO:0000256" key="8">
    <source>
        <dbReference type="SAM" id="MobiDB-lite"/>
    </source>
</evidence>
<organism evidence="9 10">
    <name type="scientific">Durusdinium trenchii</name>
    <dbReference type="NCBI Taxonomy" id="1381693"/>
    <lineage>
        <taxon>Eukaryota</taxon>
        <taxon>Sar</taxon>
        <taxon>Alveolata</taxon>
        <taxon>Dinophyceae</taxon>
        <taxon>Suessiales</taxon>
        <taxon>Symbiodiniaceae</taxon>
        <taxon>Durusdinium</taxon>
    </lineage>
</organism>
<evidence type="ECO:0000256" key="6">
    <source>
        <dbReference type="ARBA" id="ARBA00022840"/>
    </source>
</evidence>
<keyword evidence="5" id="KW-0547">Nucleotide-binding</keyword>
<dbReference type="InterPro" id="IPR020628">
    <property type="entry name" value="Formate_THF_ligase_CS"/>
</dbReference>
<comment type="pathway">
    <text evidence="1">One-carbon metabolism; tetrahydrofolate interconversion.</text>
</comment>
<dbReference type="HAMAP" id="MF_01543">
    <property type="entry name" value="FTHFS"/>
    <property type="match status" value="1"/>
</dbReference>
<feature type="region of interest" description="Disordered" evidence="8">
    <location>
        <begin position="587"/>
        <end position="607"/>
    </location>
</feature>
<proteinExistence type="inferred from homology"/>
<feature type="coiled-coil region" evidence="7">
    <location>
        <begin position="417"/>
        <end position="580"/>
    </location>
</feature>
<dbReference type="InterPro" id="IPR000559">
    <property type="entry name" value="Formate_THF_ligase"/>
</dbReference>
<evidence type="ECO:0000256" key="5">
    <source>
        <dbReference type="ARBA" id="ARBA00022741"/>
    </source>
</evidence>
<keyword evidence="3" id="KW-0554">One-carbon metabolism</keyword>
<name>A0ABP0RT40_9DINO</name>
<reference evidence="9 10" key="1">
    <citation type="submission" date="2024-02" db="EMBL/GenBank/DDBJ databases">
        <authorList>
            <person name="Chen Y."/>
            <person name="Shah S."/>
            <person name="Dougan E. K."/>
            <person name="Thang M."/>
            <person name="Chan C."/>
        </authorList>
    </citation>
    <scope>NUCLEOTIDE SEQUENCE [LARGE SCALE GENOMIC DNA]</scope>
</reference>
<dbReference type="Gene3D" id="3.40.50.300">
    <property type="entry name" value="P-loop containing nucleotide triphosphate hydrolases"/>
    <property type="match status" value="2"/>
</dbReference>
<feature type="region of interest" description="Disordered" evidence="8">
    <location>
        <begin position="1071"/>
        <end position="1105"/>
    </location>
</feature>
<evidence type="ECO:0000313" key="9">
    <source>
        <dbReference type="EMBL" id="CAK9102610.1"/>
    </source>
</evidence>
<dbReference type="PROSITE" id="PS00721">
    <property type="entry name" value="FTHFS_1"/>
    <property type="match status" value="1"/>
</dbReference>
<feature type="region of interest" description="Disordered" evidence="8">
    <location>
        <begin position="845"/>
        <end position="867"/>
    </location>
</feature>
<dbReference type="Gene3D" id="3.10.410.10">
    <property type="entry name" value="Formyltetrahydrofolate synthetase, domain 3"/>
    <property type="match status" value="1"/>
</dbReference>
<accession>A0ABP0RT40</accession>
<dbReference type="EMBL" id="CAXAMN010026373">
    <property type="protein sequence ID" value="CAK9102610.1"/>
    <property type="molecule type" value="Genomic_DNA"/>
</dbReference>
<keyword evidence="7" id="KW-0175">Coiled coil</keyword>
<keyword evidence="10" id="KW-1185">Reference proteome</keyword>
<evidence type="ECO:0000256" key="1">
    <source>
        <dbReference type="ARBA" id="ARBA00004777"/>
    </source>
</evidence>
<dbReference type="Gene3D" id="3.30.1510.10">
    <property type="entry name" value="Domain 2, N(10)-formyltetrahydrofolate synthetase"/>
    <property type="match status" value="2"/>
</dbReference>
<evidence type="ECO:0000256" key="3">
    <source>
        <dbReference type="ARBA" id="ARBA00022563"/>
    </source>
</evidence>
<gene>
    <name evidence="9" type="ORF">CCMP2556_LOCUS48273</name>
</gene>